<comment type="caution">
    <text evidence="8">The sequence shown here is derived from an EMBL/GenBank/DDBJ whole genome shotgun (WGS) entry which is preliminary data.</text>
</comment>
<keyword evidence="3 7" id="KW-0479">Metal-binding</keyword>
<dbReference type="RefSeq" id="WP_190351593.1">
    <property type="nucleotide sequence ID" value="NZ_JACJPY010000044.1"/>
</dbReference>
<accession>A0A926Z6X1</accession>
<dbReference type="GO" id="GO:0020037">
    <property type="term" value="F:heme binding"/>
    <property type="evidence" value="ECO:0007669"/>
    <property type="project" value="InterPro"/>
</dbReference>
<dbReference type="Gene3D" id="1.10.630.10">
    <property type="entry name" value="Cytochrome P450"/>
    <property type="match status" value="1"/>
</dbReference>
<dbReference type="PANTHER" id="PTHR46696">
    <property type="entry name" value="P450, PUTATIVE (EUROFUNG)-RELATED"/>
    <property type="match status" value="1"/>
</dbReference>
<dbReference type="Pfam" id="PF00067">
    <property type="entry name" value="p450"/>
    <property type="match status" value="1"/>
</dbReference>
<reference evidence="8" key="1">
    <citation type="journal article" date="2015" name="ISME J.">
        <title>Draft Genome Sequence of Streptomyces incarnatus NRRL8089, which Produces the Nucleoside Antibiotic Sinefungin.</title>
        <authorList>
            <person name="Oshima K."/>
            <person name="Hattori M."/>
            <person name="Shimizu H."/>
            <person name="Fukuda K."/>
            <person name="Nemoto M."/>
            <person name="Inagaki K."/>
            <person name="Tamura T."/>
        </authorList>
    </citation>
    <scope>NUCLEOTIDE SEQUENCE</scope>
    <source>
        <strain evidence="8">FACHB-1277</strain>
    </source>
</reference>
<evidence type="ECO:0000256" key="7">
    <source>
        <dbReference type="RuleBase" id="RU000461"/>
    </source>
</evidence>
<gene>
    <name evidence="8" type="ORF">H6F44_13745</name>
</gene>
<dbReference type="AlphaFoldDB" id="A0A926Z6X1"/>
<evidence type="ECO:0000313" key="9">
    <source>
        <dbReference type="Proteomes" id="UP000631421"/>
    </source>
</evidence>
<evidence type="ECO:0000313" key="8">
    <source>
        <dbReference type="EMBL" id="MBD2151175.1"/>
    </source>
</evidence>
<comment type="similarity">
    <text evidence="1 7">Belongs to the cytochrome P450 family.</text>
</comment>
<evidence type="ECO:0000256" key="6">
    <source>
        <dbReference type="ARBA" id="ARBA00023033"/>
    </source>
</evidence>
<evidence type="ECO:0000256" key="1">
    <source>
        <dbReference type="ARBA" id="ARBA00010617"/>
    </source>
</evidence>
<keyword evidence="5 7" id="KW-0408">Iron</keyword>
<name>A0A926Z6X1_9CYAN</name>
<dbReference type="PANTHER" id="PTHR46696:SF1">
    <property type="entry name" value="CYTOCHROME P450 YJIB-RELATED"/>
    <property type="match status" value="1"/>
</dbReference>
<protein>
    <submittedName>
        <fullName evidence="8">Cytochrome P450</fullName>
    </submittedName>
</protein>
<organism evidence="8 9">
    <name type="scientific">Pseudanabaena cinerea FACHB-1277</name>
    <dbReference type="NCBI Taxonomy" id="2949581"/>
    <lineage>
        <taxon>Bacteria</taxon>
        <taxon>Bacillati</taxon>
        <taxon>Cyanobacteriota</taxon>
        <taxon>Cyanophyceae</taxon>
        <taxon>Pseudanabaenales</taxon>
        <taxon>Pseudanabaenaceae</taxon>
        <taxon>Pseudanabaena</taxon>
        <taxon>Pseudanabaena cinerea</taxon>
    </lineage>
</organism>
<evidence type="ECO:0000256" key="3">
    <source>
        <dbReference type="ARBA" id="ARBA00022723"/>
    </source>
</evidence>
<dbReference type="PRINTS" id="PR00359">
    <property type="entry name" value="BP450"/>
</dbReference>
<dbReference type="GO" id="GO:0004497">
    <property type="term" value="F:monooxygenase activity"/>
    <property type="evidence" value="ECO:0007669"/>
    <property type="project" value="UniProtKB-KW"/>
</dbReference>
<dbReference type="GO" id="GO:0016705">
    <property type="term" value="F:oxidoreductase activity, acting on paired donors, with incorporation or reduction of molecular oxygen"/>
    <property type="evidence" value="ECO:0007669"/>
    <property type="project" value="InterPro"/>
</dbReference>
<dbReference type="InterPro" id="IPR017972">
    <property type="entry name" value="Cyt_P450_CS"/>
</dbReference>
<keyword evidence="4 7" id="KW-0560">Oxidoreductase</keyword>
<sequence>MSPKKILFNPFDKEFQQNPYPTYDRLRQEDPVHKSIFDTWIVTRYAESESILKDKRFAIDNLPERLKQKNRYLKNGNLNPLAETLDKWLFFLNPPEHTDLKAILAPLFSQSALESMRSEIQAVVDNLLDDLCQKGEMDIIADFVAPLASLTISKIIGLPVEDYDKLINWSSDSIVVFEHPMSLENYQKRNQIVIENKQYFLKKITEYKQYSNNGLISYLINKKNNESLMTDDEIASICIMLSDTAQDSMKGLVGNGMFALLNDPQSLEYLKQNPDEIKNAVEEFLRYDSPIQFAARMAIENVDIAGKSICQGDTVLVYLGAANRDPEIFSNPDRLDFNRRSRGLAFGGGIHHCLGQFLGKLEAQVAINALIQRLPNISLNTQHITHYKSIMLRRLISLPIKFEPSLS</sequence>
<dbReference type="CDD" id="cd20625">
    <property type="entry name" value="CYP164-like"/>
    <property type="match status" value="1"/>
</dbReference>
<reference evidence="8" key="2">
    <citation type="submission" date="2020-08" db="EMBL/GenBank/DDBJ databases">
        <authorList>
            <person name="Chen M."/>
            <person name="Teng W."/>
            <person name="Zhao L."/>
            <person name="Hu C."/>
            <person name="Zhou Y."/>
            <person name="Han B."/>
            <person name="Song L."/>
            <person name="Shu W."/>
        </authorList>
    </citation>
    <scope>NUCLEOTIDE SEQUENCE</scope>
    <source>
        <strain evidence="8">FACHB-1277</strain>
    </source>
</reference>
<keyword evidence="9" id="KW-1185">Reference proteome</keyword>
<proteinExistence type="inferred from homology"/>
<dbReference type="InterPro" id="IPR002397">
    <property type="entry name" value="Cyt_P450_B"/>
</dbReference>
<evidence type="ECO:0000256" key="4">
    <source>
        <dbReference type="ARBA" id="ARBA00023002"/>
    </source>
</evidence>
<dbReference type="Proteomes" id="UP000631421">
    <property type="component" value="Unassembled WGS sequence"/>
</dbReference>
<keyword evidence="2 7" id="KW-0349">Heme</keyword>
<dbReference type="PROSITE" id="PS00086">
    <property type="entry name" value="CYTOCHROME_P450"/>
    <property type="match status" value="1"/>
</dbReference>
<dbReference type="GO" id="GO:0005506">
    <property type="term" value="F:iron ion binding"/>
    <property type="evidence" value="ECO:0007669"/>
    <property type="project" value="InterPro"/>
</dbReference>
<evidence type="ECO:0000256" key="5">
    <source>
        <dbReference type="ARBA" id="ARBA00023004"/>
    </source>
</evidence>
<dbReference type="InterPro" id="IPR001128">
    <property type="entry name" value="Cyt_P450"/>
</dbReference>
<dbReference type="InterPro" id="IPR036396">
    <property type="entry name" value="Cyt_P450_sf"/>
</dbReference>
<dbReference type="SUPFAM" id="SSF48264">
    <property type="entry name" value="Cytochrome P450"/>
    <property type="match status" value="1"/>
</dbReference>
<dbReference type="EMBL" id="JACJPY010000044">
    <property type="protein sequence ID" value="MBD2151175.1"/>
    <property type="molecule type" value="Genomic_DNA"/>
</dbReference>
<dbReference type="FunFam" id="1.10.630.10:FF:000018">
    <property type="entry name" value="Cytochrome P450 monooxygenase"/>
    <property type="match status" value="1"/>
</dbReference>
<keyword evidence="6 7" id="KW-0503">Monooxygenase</keyword>
<evidence type="ECO:0000256" key="2">
    <source>
        <dbReference type="ARBA" id="ARBA00022617"/>
    </source>
</evidence>